<dbReference type="PANTHER" id="PTHR42852:SF17">
    <property type="entry name" value="THIOREDOXIN-LIKE PROTEIN HI_1115"/>
    <property type="match status" value="1"/>
</dbReference>
<evidence type="ECO:0000256" key="1">
    <source>
        <dbReference type="SAM" id="SignalP"/>
    </source>
</evidence>
<evidence type="ECO:0000313" key="3">
    <source>
        <dbReference type="EMBL" id="WOK09127.1"/>
    </source>
</evidence>
<reference evidence="3 4" key="1">
    <citation type="journal article" date="2023" name="Microbiol. Resour. Announc.">
        <title>Complete Genome Sequence of Imperialibacter roseus strain P4T.</title>
        <authorList>
            <person name="Tizabi D.R."/>
            <person name="Bachvaroff T."/>
            <person name="Hill R.T."/>
        </authorList>
    </citation>
    <scope>NUCLEOTIDE SEQUENCE [LARGE SCALE GENOMIC DNA]</scope>
    <source>
        <strain evidence="3 4">P4T</strain>
    </source>
</reference>
<dbReference type="InterPro" id="IPR050553">
    <property type="entry name" value="Thioredoxin_ResA/DsbE_sf"/>
</dbReference>
<dbReference type="Proteomes" id="UP001302349">
    <property type="component" value="Chromosome"/>
</dbReference>
<dbReference type="EMBL" id="CP136051">
    <property type="protein sequence ID" value="WOK09127.1"/>
    <property type="molecule type" value="Genomic_DNA"/>
</dbReference>
<dbReference type="RefSeq" id="WP_317491748.1">
    <property type="nucleotide sequence ID" value="NZ_CP136051.1"/>
</dbReference>
<organism evidence="3 4">
    <name type="scientific">Imperialibacter roseus</name>
    <dbReference type="NCBI Taxonomy" id="1324217"/>
    <lineage>
        <taxon>Bacteria</taxon>
        <taxon>Pseudomonadati</taxon>
        <taxon>Bacteroidota</taxon>
        <taxon>Cytophagia</taxon>
        <taxon>Cytophagales</taxon>
        <taxon>Flammeovirgaceae</taxon>
        <taxon>Imperialibacter</taxon>
    </lineage>
</organism>
<accession>A0ABZ0IZL6</accession>
<dbReference type="Pfam" id="PF00578">
    <property type="entry name" value="AhpC-TSA"/>
    <property type="match status" value="1"/>
</dbReference>
<dbReference type="Gene3D" id="3.40.30.10">
    <property type="entry name" value="Glutaredoxin"/>
    <property type="match status" value="1"/>
</dbReference>
<proteinExistence type="predicted"/>
<dbReference type="PROSITE" id="PS51257">
    <property type="entry name" value="PROKAR_LIPOPROTEIN"/>
    <property type="match status" value="1"/>
</dbReference>
<dbReference type="InterPro" id="IPR000866">
    <property type="entry name" value="AhpC/TSA"/>
</dbReference>
<dbReference type="PROSITE" id="PS51352">
    <property type="entry name" value="THIOREDOXIN_2"/>
    <property type="match status" value="1"/>
</dbReference>
<evidence type="ECO:0000313" key="4">
    <source>
        <dbReference type="Proteomes" id="UP001302349"/>
    </source>
</evidence>
<feature type="domain" description="Thioredoxin" evidence="2">
    <location>
        <begin position="35"/>
        <end position="172"/>
    </location>
</feature>
<sequence length="173" mass="19090">MRIIHIVLVCAVFMLAACSDGNKSGTATSSGQKLAEKDISLATLKLRNLDGSELDVATLAGKRVFVNFWATWCKPCLAEMPSIERATELLAAKNVVMLAASDEKLDRISKFREKNSYSFNIVATEANLGILEIFALPTTFIFDEQGKLVFKETGAREWDSPESIKLINETNKL</sequence>
<dbReference type="CDD" id="cd02966">
    <property type="entry name" value="TlpA_like_family"/>
    <property type="match status" value="1"/>
</dbReference>
<protein>
    <submittedName>
        <fullName evidence="3">TlpA disulfide reductase family protein</fullName>
    </submittedName>
</protein>
<dbReference type="InterPro" id="IPR036249">
    <property type="entry name" value="Thioredoxin-like_sf"/>
</dbReference>
<evidence type="ECO:0000259" key="2">
    <source>
        <dbReference type="PROSITE" id="PS51352"/>
    </source>
</evidence>
<feature type="signal peptide" evidence="1">
    <location>
        <begin position="1"/>
        <end position="19"/>
    </location>
</feature>
<dbReference type="PANTHER" id="PTHR42852">
    <property type="entry name" value="THIOL:DISULFIDE INTERCHANGE PROTEIN DSBE"/>
    <property type="match status" value="1"/>
</dbReference>
<dbReference type="InterPro" id="IPR013766">
    <property type="entry name" value="Thioredoxin_domain"/>
</dbReference>
<gene>
    <name evidence="3" type="ORF">RT717_10820</name>
</gene>
<name>A0ABZ0IZL6_9BACT</name>
<keyword evidence="1" id="KW-0732">Signal</keyword>
<dbReference type="SUPFAM" id="SSF52833">
    <property type="entry name" value="Thioredoxin-like"/>
    <property type="match status" value="1"/>
</dbReference>
<feature type="chain" id="PRO_5045073073" evidence="1">
    <location>
        <begin position="20"/>
        <end position="173"/>
    </location>
</feature>
<keyword evidence="4" id="KW-1185">Reference proteome</keyword>